<dbReference type="Gene3D" id="3.40.50.720">
    <property type="entry name" value="NAD(P)-binding Rossmann-like Domain"/>
    <property type="match status" value="1"/>
</dbReference>
<dbReference type="InterPro" id="IPR052178">
    <property type="entry name" value="Sec_Metab_Biosynth_SDR"/>
</dbReference>
<comment type="caution">
    <text evidence="5">The sequence shown here is derived from an EMBL/GenBank/DDBJ whole genome shotgun (WGS) entry which is preliminary data.</text>
</comment>
<comment type="similarity">
    <text evidence="1">Belongs to the short-chain dehydrogenases/reductases (SDR) family.</text>
</comment>
<dbReference type="PANTHER" id="PTHR43618">
    <property type="entry name" value="7-ALPHA-HYDROXYSTEROID DEHYDROGENASE"/>
    <property type="match status" value="1"/>
</dbReference>
<accession>A0A9P9EFR3</accession>
<proteinExistence type="inferred from homology"/>
<reference evidence="5" key="1">
    <citation type="journal article" date="2021" name="Nat. Commun.">
        <title>Genetic determinants of endophytism in the Arabidopsis root mycobiome.</title>
        <authorList>
            <person name="Mesny F."/>
            <person name="Miyauchi S."/>
            <person name="Thiergart T."/>
            <person name="Pickel B."/>
            <person name="Atanasova L."/>
            <person name="Karlsson M."/>
            <person name="Huettel B."/>
            <person name="Barry K.W."/>
            <person name="Haridas S."/>
            <person name="Chen C."/>
            <person name="Bauer D."/>
            <person name="Andreopoulos W."/>
            <person name="Pangilinan J."/>
            <person name="LaButti K."/>
            <person name="Riley R."/>
            <person name="Lipzen A."/>
            <person name="Clum A."/>
            <person name="Drula E."/>
            <person name="Henrissat B."/>
            <person name="Kohler A."/>
            <person name="Grigoriev I.V."/>
            <person name="Martin F.M."/>
            <person name="Hacquard S."/>
        </authorList>
    </citation>
    <scope>NUCLEOTIDE SEQUENCE</scope>
    <source>
        <strain evidence="5">MPI-CAGE-AT-0147</strain>
    </source>
</reference>
<evidence type="ECO:0000256" key="4">
    <source>
        <dbReference type="SAM" id="Phobius"/>
    </source>
</evidence>
<evidence type="ECO:0000313" key="6">
    <source>
        <dbReference type="Proteomes" id="UP000738349"/>
    </source>
</evidence>
<keyword evidence="4" id="KW-1133">Transmembrane helix</keyword>
<dbReference type="Pfam" id="PF13561">
    <property type="entry name" value="adh_short_C2"/>
    <property type="match status" value="1"/>
</dbReference>
<evidence type="ECO:0000256" key="2">
    <source>
        <dbReference type="ARBA" id="ARBA00022857"/>
    </source>
</evidence>
<name>A0A9P9EFR3_9HYPO</name>
<dbReference type="Proteomes" id="UP000738349">
    <property type="component" value="Unassembled WGS sequence"/>
</dbReference>
<evidence type="ECO:0000256" key="1">
    <source>
        <dbReference type="ARBA" id="ARBA00006484"/>
    </source>
</evidence>
<feature type="transmembrane region" description="Helical" evidence="4">
    <location>
        <begin position="12"/>
        <end position="34"/>
    </location>
</feature>
<keyword evidence="3" id="KW-0560">Oxidoreductase</keyword>
<gene>
    <name evidence="5" type="ORF">EDB81DRAFT_801884</name>
</gene>
<keyword evidence="6" id="KW-1185">Reference proteome</keyword>
<organism evidence="5 6">
    <name type="scientific">Dactylonectria macrodidyma</name>
    <dbReference type="NCBI Taxonomy" id="307937"/>
    <lineage>
        <taxon>Eukaryota</taxon>
        <taxon>Fungi</taxon>
        <taxon>Dikarya</taxon>
        <taxon>Ascomycota</taxon>
        <taxon>Pezizomycotina</taxon>
        <taxon>Sordariomycetes</taxon>
        <taxon>Hypocreomycetidae</taxon>
        <taxon>Hypocreales</taxon>
        <taxon>Nectriaceae</taxon>
        <taxon>Dactylonectria</taxon>
    </lineage>
</organism>
<dbReference type="EMBL" id="JAGMUV010000013">
    <property type="protein sequence ID" value="KAH7136272.1"/>
    <property type="molecule type" value="Genomic_DNA"/>
</dbReference>
<dbReference type="InterPro" id="IPR036291">
    <property type="entry name" value="NAD(P)-bd_dom_sf"/>
</dbReference>
<dbReference type="CDD" id="cd05233">
    <property type="entry name" value="SDR_c"/>
    <property type="match status" value="1"/>
</dbReference>
<dbReference type="GO" id="GO:0016491">
    <property type="term" value="F:oxidoreductase activity"/>
    <property type="evidence" value="ECO:0007669"/>
    <property type="project" value="UniProtKB-KW"/>
</dbReference>
<dbReference type="SUPFAM" id="SSF51735">
    <property type="entry name" value="NAD(P)-binding Rossmann-fold domains"/>
    <property type="match status" value="1"/>
</dbReference>
<sequence>MASQKIPKIADLFYVNGLVAAVTGAGGGIGLLMARALEANGAEVFILDIDEAKLADACKQSENGRLYPIKCDITSKESLLDATKEIRKRYSYVNLLIANAGVPGPYPPRIPDDASISDVVDAWWQTPFESFLSTYKVNDGGTFYTVLAFLELLDAGNKQKNVEAPSQIITTASITAFNRQAPSGFSYSTSKAAVVHMMKQLSTYLIPYNIRCNSIAPGLYPTEMSGPALDVSGDALLATIPIGRTGSTKDISGVVLFLASAAAAYCNGTVILSDGGRLAGMPATY</sequence>
<dbReference type="InterPro" id="IPR020904">
    <property type="entry name" value="Sc_DH/Rdtase_CS"/>
</dbReference>
<evidence type="ECO:0000256" key="3">
    <source>
        <dbReference type="ARBA" id="ARBA00023002"/>
    </source>
</evidence>
<keyword evidence="4" id="KW-0472">Membrane</keyword>
<protein>
    <submittedName>
        <fullName evidence="5">Short-chain dehydrogenase/reductase</fullName>
    </submittedName>
</protein>
<dbReference type="PRINTS" id="PR00081">
    <property type="entry name" value="GDHRDH"/>
</dbReference>
<dbReference type="AlphaFoldDB" id="A0A9P9EFR3"/>
<evidence type="ECO:0000313" key="5">
    <source>
        <dbReference type="EMBL" id="KAH7136272.1"/>
    </source>
</evidence>
<dbReference type="OrthoDB" id="2962696at2759"/>
<keyword evidence="2" id="KW-0521">NADP</keyword>
<dbReference type="PANTHER" id="PTHR43618:SF18">
    <property type="entry name" value="SHORT CHAIN DEHYDROGENASE_REDUCTASE FAMILY (AFU_ORTHOLOGUE AFUA_5G12480)"/>
    <property type="match status" value="1"/>
</dbReference>
<dbReference type="PROSITE" id="PS00061">
    <property type="entry name" value="ADH_SHORT"/>
    <property type="match status" value="1"/>
</dbReference>
<keyword evidence="4" id="KW-0812">Transmembrane</keyword>
<dbReference type="InterPro" id="IPR002347">
    <property type="entry name" value="SDR_fam"/>
</dbReference>